<dbReference type="RefSeq" id="WP_281269475.1">
    <property type="nucleotide sequence ID" value="NZ_QPJW01000002.1"/>
</dbReference>
<comment type="caution">
    <text evidence="1">The sequence shown here is derived from an EMBL/GenBank/DDBJ whole genome shotgun (WGS) entry which is preliminary data.</text>
</comment>
<dbReference type="EMBL" id="QPJW01000002">
    <property type="protein sequence ID" value="RCX21663.1"/>
    <property type="molecule type" value="Genomic_DNA"/>
</dbReference>
<proteinExistence type="predicted"/>
<dbReference type="AlphaFoldDB" id="A0A369BJB7"/>
<protein>
    <submittedName>
        <fullName evidence="1">Uncharacterized protein</fullName>
    </submittedName>
</protein>
<organism evidence="1 2">
    <name type="scientific">Fontibacillus phaseoli</name>
    <dbReference type="NCBI Taxonomy" id="1416533"/>
    <lineage>
        <taxon>Bacteria</taxon>
        <taxon>Bacillati</taxon>
        <taxon>Bacillota</taxon>
        <taxon>Bacilli</taxon>
        <taxon>Bacillales</taxon>
        <taxon>Paenibacillaceae</taxon>
        <taxon>Fontibacillus</taxon>
    </lineage>
</organism>
<evidence type="ECO:0000313" key="2">
    <source>
        <dbReference type="Proteomes" id="UP000253090"/>
    </source>
</evidence>
<dbReference type="Proteomes" id="UP000253090">
    <property type="component" value="Unassembled WGS sequence"/>
</dbReference>
<accession>A0A369BJB7</accession>
<evidence type="ECO:0000313" key="1">
    <source>
        <dbReference type="EMBL" id="RCX21663.1"/>
    </source>
</evidence>
<name>A0A369BJB7_9BACL</name>
<keyword evidence="2" id="KW-1185">Reference proteome</keyword>
<gene>
    <name evidence="1" type="ORF">DFP94_102418</name>
</gene>
<sequence length="41" mass="4419">MKEIKRSKAWISKMVIGALVLQLAVPSISAAAEAVVRKVLL</sequence>
<reference evidence="1 2" key="1">
    <citation type="submission" date="2018-07" db="EMBL/GenBank/DDBJ databases">
        <title>Genomic Encyclopedia of Type Strains, Phase III (KMG-III): the genomes of soil and plant-associated and newly described type strains.</title>
        <authorList>
            <person name="Whitman W."/>
        </authorList>
    </citation>
    <scope>NUCLEOTIDE SEQUENCE [LARGE SCALE GENOMIC DNA]</scope>
    <source>
        <strain evidence="1 2">CECT 8333</strain>
    </source>
</reference>